<dbReference type="Proteomes" id="UP001500063">
    <property type="component" value="Unassembled WGS sequence"/>
</dbReference>
<protein>
    <recommendedName>
        <fullName evidence="4">DUF4185 domain-containing protein</fullName>
    </recommendedName>
</protein>
<feature type="signal peptide" evidence="1">
    <location>
        <begin position="1"/>
        <end position="30"/>
    </location>
</feature>
<gene>
    <name evidence="2" type="ORF">GCM10010319_71090</name>
</gene>
<sequence>MRTPRLLRRLRSPGLLVCALVATCAFGPSAARPPEVTRVRADAATARAFGRYAERDRAPGHWTGGDSTYSVPVRGGELWVFSDTFLGTVRPDGSRPPVTDDGGSTPFVHNSFVRWDATGPHTVTGRDAAGAPASVVSGAGPGDWYWSRAGIPDGGGVEVVYARYARTGPGPLDIAWRGNALGRFGPGGMSRPRSLTPLPSSAGISWGAWLSREDGHTYVYGTEKAPGPGNHLHLARVSGQDLRGPWQFWTGRGTWSGDERRSARLSGPDGSALRASDEVSVVRHGGWYALCTQRADQPFSAEVQLAWSRTPNGPFTRPRTVFTAPEAGPTGTYRNRNVFAYNPHEHPELEGRGELVVSYNVNSLVPDDVIRRADIYRPRFLRMTLGHAQTAPPAS</sequence>
<keyword evidence="1" id="KW-0732">Signal</keyword>
<organism evidence="2 3">
    <name type="scientific">Streptomyces blastmyceticus</name>
    <dbReference type="NCBI Taxonomy" id="68180"/>
    <lineage>
        <taxon>Bacteria</taxon>
        <taxon>Bacillati</taxon>
        <taxon>Actinomycetota</taxon>
        <taxon>Actinomycetes</taxon>
        <taxon>Kitasatosporales</taxon>
        <taxon>Streptomycetaceae</taxon>
        <taxon>Streptomyces</taxon>
    </lineage>
</organism>
<name>A0ABN0Y499_9ACTN</name>
<evidence type="ECO:0008006" key="4">
    <source>
        <dbReference type="Google" id="ProtNLM"/>
    </source>
</evidence>
<evidence type="ECO:0000313" key="3">
    <source>
        <dbReference type="Proteomes" id="UP001500063"/>
    </source>
</evidence>
<accession>A0ABN0Y499</accession>
<evidence type="ECO:0000313" key="2">
    <source>
        <dbReference type="EMBL" id="GAA0382483.1"/>
    </source>
</evidence>
<feature type="chain" id="PRO_5046372632" description="DUF4185 domain-containing protein" evidence="1">
    <location>
        <begin position="31"/>
        <end position="395"/>
    </location>
</feature>
<proteinExistence type="predicted"/>
<keyword evidence="3" id="KW-1185">Reference proteome</keyword>
<evidence type="ECO:0000256" key="1">
    <source>
        <dbReference type="SAM" id="SignalP"/>
    </source>
</evidence>
<dbReference type="RefSeq" id="WP_344124647.1">
    <property type="nucleotide sequence ID" value="NZ_BAAABW010000047.1"/>
</dbReference>
<dbReference type="EMBL" id="BAAABW010000047">
    <property type="protein sequence ID" value="GAA0382483.1"/>
    <property type="molecule type" value="Genomic_DNA"/>
</dbReference>
<reference evidence="2 3" key="1">
    <citation type="journal article" date="2019" name="Int. J. Syst. Evol. Microbiol.">
        <title>The Global Catalogue of Microorganisms (GCM) 10K type strain sequencing project: providing services to taxonomists for standard genome sequencing and annotation.</title>
        <authorList>
            <consortium name="The Broad Institute Genomics Platform"/>
            <consortium name="The Broad Institute Genome Sequencing Center for Infectious Disease"/>
            <person name="Wu L."/>
            <person name="Ma J."/>
        </authorList>
    </citation>
    <scope>NUCLEOTIDE SEQUENCE [LARGE SCALE GENOMIC DNA]</scope>
    <source>
        <strain evidence="2 3">JCM 4565</strain>
    </source>
</reference>
<comment type="caution">
    <text evidence="2">The sequence shown here is derived from an EMBL/GenBank/DDBJ whole genome shotgun (WGS) entry which is preliminary data.</text>
</comment>